<evidence type="ECO:0000313" key="3">
    <source>
        <dbReference type="Proteomes" id="UP000070412"/>
    </source>
</evidence>
<dbReference type="OMA" id="VDGGWVC"/>
<gene>
    <name evidence="1" type="ORF">SSS_2893</name>
</gene>
<dbReference type="PANTHER" id="PTHR43975">
    <property type="entry name" value="ZGC:101858"/>
    <property type="match status" value="1"/>
</dbReference>
<sequence length="297" mass="32836">MIAFIRTNLSGLVCFRVKFNRFLHRFQSKMSHSRPTFNDKVIIITGSSSGIGEEIAVHLCSLGANITITGRNADRLRNVRNRCLSFSTTDKILEVIADVNKDDDLDRILQETLKKFGKLDVLVNNAGIYKITPIECPDYMQLYDELFRTNLRSVVYLTKISTPYLIQTKGNIVNISSVASYKPAPTNTLYAMTKCALDMFTKSLALELGKNGVRCNAINPAAIRTPIFDKLESSALNTELMVEAAKRSYPLGRIGEPEDCANAVAYLASDQAAFINGVCLLVDGGSVYTNLIMPDNS</sequence>
<dbReference type="NCBIfam" id="NF005559">
    <property type="entry name" value="PRK07231.1"/>
    <property type="match status" value="1"/>
</dbReference>
<dbReference type="PRINTS" id="PR00080">
    <property type="entry name" value="SDRFAMILY"/>
</dbReference>
<dbReference type="Gene3D" id="3.40.50.720">
    <property type="entry name" value="NAD(P)-binding Rossmann-like Domain"/>
    <property type="match status" value="1"/>
</dbReference>
<dbReference type="EMBL" id="WVUK01000056">
    <property type="protein sequence ID" value="KAF7493409.1"/>
    <property type="molecule type" value="Genomic_DNA"/>
</dbReference>
<dbReference type="OrthoDB" id="6496917at2759"/>
<reference evidence="2" key="3">
    <citation type="submission" date="2022-06" db="UniProtKB">
        <authorList>
            <consortium name="EnsemblMetazoa"/>
        </authorList>
    </citation>
    <scope>IDENTIFICATION</scope>
</reference>
<organism evidence="1">
    <name type="scientific">Sarcoptes scabiei</name>
    <name type="common">Itch mite</name>
    <name type="synonym">Acarus scabiei</name>
    <dbReference type="NCBI Taxonomy" id="52283"/>
    <lineage>
        <taxon>Eukaryota</taxon>
        <taxon>Metazoa</taxon>
        <taxon>Ecdysozoa</taxon>
        <taxon>Arthropoda</taxon>
        <taxon>Chelicerata</taxon>
        <taxon>Arachnida</taxon>
        <taxon>Acari</taxon>
        <taxon>Acariformes</taxon>
        <taxon>Sarcoptiformes</taxon>
        <taxon>Astigmata</taxon>
        <taxon>Psoroptidia</taxon>
        <taxon>Sarcoptoidea</taxon>
        <taxon>Sarcoptidae</taxon>
        <taxon>Sarcoptinae</taxon>
        <taxon>Sarcoptes</taxon>
    </lineage>
</organism>
<dbReference type="Proteomes" id="UP000070412">
    <property type="component" value="Unassembled WGS sequence"/>
</dbReference>
<evidence type="ECO:0000313" key="2">
    <source>
        <dbReference type="EnsemblMetazoa" id="KAF7493409.1"/>
    </source>
</evidence>
<dbReference type="SUPFAM" id="SSF51735">
    <property type="entry name" value="NAD(P)-binding Rossmann-fold domains"/>
    <property type="match status" value="1"/>
</dbReference>
<dbReference type="AlphaFoldDB" id="A0A834VFP8"/>
<dbReference type="Pfam" id="PF13561">
    <property type="entry name" value="adh_short_C2"/>
    <property type="match status" value="1"/>
</dbReference>
<dbReference type="EnsemblMetazoa" id="SSS_2893s_mrna">
    <property type="protein sequence ID" value="KAF7493409.1"/>
    <property type="gene ID" value="SSS_2893"/>
</dbReference>
<name>A0A834VFP8_SARSC</name>
<reference evidence="1" key="2">
    <citation type="submission" date="2020-01" db="EMBL/GenBank/DDBJ databases">
        <authorList>
            <person name="Korhonen P.K.K."/>
            <person name="Guangxu M.G."/>
            <person name="Wang T.W."/>
            <person name="Stroehlein A.J.S."/>
            <person name="Young N.D."/>
            <person name="Ang C.-S.A."/>
            <person name="Fernando D.W.F."/>
            <person name="Lu H.L."/>
            <person name="Taylor S.T."/>
            <person name="Ehtesham M.E.M."/>
            <person name="Najaraj S.H.N."/>
            <person name="Harsha G.H.G."/>
            <person name="Madugundu A.M."/>
            <person name="Renuse S.R."/>
            <person name="Holt D.H."/>
            <person name="Pandey A.P."/>
            <person name="Papenfuss A.P."/>
            <person name="Gasser R.B.G."/>
            <person name="Fischer K.F."/>
        </authorList>
    </citation>
    <scope>NUCLEOTIDE SEQUENCE</scope>
    <source>
        <strain evidence="1">SSS_KF_BRIS2020</strain>
    </source>
</reference>
<evidence type="ECO:0000313" key="1">
    <source>
        <dbReference type="EMBL" id="KAF7493409.1"/>
    </source>
</evidence>
<dbReference type="FunFam" id="3.40.50.720:FF:000084">
    <property type="entry name" value="Short-chain dehydrogenase reductase"/>
    <property type="match status" value="1"/>
</dbReference>
<protein>
    <submittedName>
        <fullName evidence="1">4-formylbenzenesulfonate dehydrogenase TsaC1/TsaC2</fullName>
    </submittedName>
</protein>
<keyword evidence="3" id="KW-1185">Reference proteome</keyword>
<dbReference type="PRINTS" id="PR00081">
    <property type="entry name" value="GDHRDH"/>
</dbReference>
<dbReference type="InterPro" id="IPR002347">
    <property type="entry name" value="SDR_fam"/>
</dbReference>
<reference evidence="3" key="1">
    <citation type="journal article" date="2020" name="PLoS Negl. Trop. Dis.">
        <title>High-quality nuclear genome for Sarcoptes scabiei-A critical resource for a neglected parasite.</title>
        <authorList>
            <person name="Korhonen P.K."/>
            <person name="Gasser R.B."/>
            <person name="Ma G."/>
            <person name="Wang T."/>
            <person name="Stroehlein A.J."/>
            <person name="Young N.D."/>
            <person name="Ang C.S."/>
            <person name="Fernando D.D."/>
            <person name="Lu H.C."/>
            <person name="Taylor S."/>
            <person name="Reynolds S.L."/>
            <person name="Mofiz E."/>
            <person name="Najaraj S.H."/>
            <person name="Gowda H."/>
            <person name="Madugundu A."/>
            <person name="Renuse S."/>
            <person name="Holt D."/>
            <person name="Pandey A."/>
            <person name="Papenfuss A.T."/>
            <person name="Fischer K."/>
        </authorList>
    </citation>
    <scope>NUCLEOTIDE SEQUENCE [LARGE SCALE GENOMIC DNA]</scope>
</reference>
<proteinExistence type="predicted"/>
<dbReference type="PANTHER" id="PTHR43975:SF2">
    <property type="entry name" value="EG:BACR7A4.14 PROTEIN-RELATED"/>
    <property type="match status" value="1"/>
</dbReference>
<accession>A0A834VFP8</accession>
<dbReference type="InterPro" id="IPR036291">
    <property type="entry name" value="NAD(P)-bd_dom_sf"/>
</dbReference>